<dbReference type="EMBL" id="JAWDJR010000007">
    <property type="protein sequence ID" value="KAK9972063.1"/>
    <property type="molecule type" value="Genomic_DNA"/>
</dbReference>
<dbReference type="AlphaFoldDB" id="A0AAW2AG73"/>
<dbReference type="Proteomes" id="UP001479290">
    <property type="component" value="Unassembled WGS sequence"/>
</dbReference>
<keyword evidence="2" id="KW-1185">Reference proteome</keyword>
<comment type="caution">
    <text evidence="1">The sequence shown here is derived from an EMBL/GenBank/DDBJ whole genome shotgun (WGS) entry which is preliminary data.</text>
</comment>
<proteinExistence type="predicted"/>
<protein>
    <submittedName>
        <fullName evidence="1">Uncharacterized protein</fullName>
    </submittedName>
</protein>
<organism evidence="1 2">
    <name type="scientific">Culter alburnus</name>
    <name type="common">Topmouth culter</name>
    <dbReference type="NCBI Taxonomy" id="194366"/>
    <lineage>
        <taxon>Eukaryota</taxon>
        <taxon>Metazoa</taxon>
        <taxon>Chordata</taxon>
        <taxon>Craniata</taxon>
        <taxon>Vertebrata</taxon>
        <taxon>Euteleostomi</taxon>
        <taxon>Actinopterygii</taxon>
        <taxon>Neopterygii</taxon>
        <taxon>Teleostei</taxon>
        <taxon>Ostariophysi</taxon>
        <taxon>Cypriniformes</taxon>
        <taxon>Xenocyprididae</taxon>
        <taxon>Xenocypridinae</taxon>
        <taxon>Culter</taxon>
    </lineage>
</organism>
<evidence type="ECO:0000313" key="2">
    <source>
        <dbReference type="Proteomes" id="UP001479290"/>
    </source>
</evidence>
<gene>
    <name evidence="1" type="ORF">ABG768_025394</name>
</gene>
<evidence type="ECO:0000313" key="1">
    <source>
        <dbReference type="EMBL" id="KAK9972063.1"/>
    </source>
</evidence>
<reference evidence="1 2" key="1">
    <citation type="submission" date="2024-05" db="EMBL/GenBank/DDBJ databases">
        <title>A high-quality chromosomal-level genome assembly of Topmouth culter (Culter alburnus).</title>
        <authorList>
            <person name="Zhao H."/>
        </authorList>
    </citation>
    <scope>NUCLEOTIDE SEQUENCE [LARGE SCALE GENOMIC DNA]</scope>
    <source>
        <strain evidence="1">CATC2023</strain>
        <tissue evidence="1">Muscle</tissue>
    </source>
</reference>
<accession>A0AAW2AG73</accession>
<name>A0AAW2AG73_CULAL</name>
<sequence length="114" mass="12952">MIRLLLAHKPILVYVLLEKQENKVDKWVVMTETYMLLAELSRKCHHLHLFVTVGHSKMAVLSNCHSLQGFEAQSAGCECPFTCANKQNVNVLLLTIQFHIGGVGQDELGRRRRP</sequence>